<reference evidence="6 7" key="1">
    <citation type="submission" date="2019-01" db="EMBL/GenBank/DDBJ databases">
        <title>Genome sequencing of strain FW100M-8.</title>
        <authorList>
            <person name="Heo J."/>
            <person name="Kim S.-J."/>
            <person name="Kim J.-S."/>
            <person name="Hong S.-B."/>
            <person name="Kwon S.-W."/>
        </authorList>
    </citation>
    <scope>NUCLEOTIDE SEQUENCE [LARGE SCALE GENOMIC DNA]</scope>
    <source>
        <strain evidence="6 7">FW100M-8</strain>
    </source>
</reference>
<dbReference type="Proteomes" id="UP000291259">
    <property type="component" value="Chromosome"/>
</dbReference>
<dbReference type="PRINTS" id="PR00038">
    <property type="entry name" value="HTHLUXR"/>
</dbReference>
<dbReference type="InterPro" id="IPR000792">
    <property type="entry name" value="Tscrpt_reg_LuxR_C"/>
</dbReference>
<dbReference type="PROSITE" id="PS50043">
    <property type="entry name" value="HTH_LUXR_2"/>
    <property type="match status" value="1"/>
</dbReference>
<dbReference type="Pfam" id="PF00196">
    <property type="entry name" value="GerE"/>
    <property type="match status" value="1"/>
</dbReference>
<dbReference type="Gene3D" id="1.25.40.10">
    <property type="entry name" value="Tetratricopeptide repeat domain"/>
    <property type="match status" value="1"/>
</dbReference>
<evidence type="ECO:0000259" key="5">
    <source>
        <dbReference type="PROSITE" id="PS50043"/>
    </source>
</evidence>
<dbReference type="CDD" id="cd06170">
    <property type="entry name" value="LuxR_C_like"/>
    <property type="match status" value="1"/>
</dbReference>
<gene>
    <name evidence="6" type="ORF">ET445_03275</name>
</gene>
<name>A0A4P6FA87_9MICO</name>
<sequence>MGRTASYLRNAGESERALALIKAAIAEAPDGSVHVPRLLRDQAIVLGSLGKPGTVELLRDALARIAAFDQTVPEVRDLHAAIMTALAGRLMIAGEIDAAVEIGDESYDLAVEIGALRSASVARNIASISRISRGEVAEGLEGLEEAHDLAGTDGTALLRYWVNVSDTRSLIGDHEQAVRLAEAGLEIAREQGVERSSGVLLAANAAEPLIALGEWDRAQALVERGLSLDPPPPFKAYLQRARLVAALWSGDVEAAVAGLRAVYPMMAKVADVEVQTRFGLGRLAAEILLEGGDLAGAWREASIALDGPAAQHVGYVALHLWPAARVLGEAGRDPARAAAAGLDVSALAGFEGDVLSRLDEIAVWPTHTLWSAFVRAELAHGPREAVEAWRTAVAAAEASQAFVYLAPYARFRLAEALLEAGDRQAARMELQAAADLADERGVGLVRRHVDRLAQAAGLALATRESGDDEASAEPSTNDVAPEASDLDDLTARERQVLDLIAEGLSNKQIGERLFISGKTASVHVSAILRKLGASSRTEAAVRARGVTVAE</sequence>
<evidence type="ECO:0000256" key="3">
    <source>
        <dbReference type="ARBA" id="ARBA00023163"/>
    </source>
</evidence>
<dbReference type="GO" id="GO:0003677">
    <property type="term" value="F:DNA binding"/>
    <property type="evidence" value="ECO:0007669"/>
    <property type="project" value="UniProtKB-KW"/>
</dbReference>
<evidence type="ECO:0000256" key="2">
    <source>
        <dbReference type="ARBA" id="ARBA00023125"/>
    </source>
</evidence>
<feature type="region of interest" description="Disordered" evidence="4">
    <location>
        <begin position="462"/>
        <end position="487"/>
    </location>
</feature>
<evidence type="ECO:0000313" key="7">
    <source>
        <dbReference type="Proteomes" id="UP000291259"/>
    </source>
</evidence>
<protein>
    <submittedName>
        <fullName evidence="6">Helix-turn-helix transcriptional regulator</fullName>
    </submittedName>
</protein>
<dbReference type="InterPro" id="IPR036388">
    <property type="entry name" value="WH-like_DNA-bd_sf"/>
</dbReference>
<evidence type="ECO:0000256" key="1">
    <source>
        <dbReference type="ARBA" id="ARBA00023015"/>
    </source>
</evidence>
<dbReference type="SUPFAM" id="SSF46894">
    <property type="entry name" value="C-terminal effector domain of the bipartite response regulators"/>
    <property type="match status" value="1"/>
</dbReference>
<dbReference type="KEGG" id="agf:ET445_03275"/>
<keyword evidence="2" id="KW-0238">DNA-binding</keyword>
<dbReference type="OrthoDB" id="5476461at2"/>
<dbReference type="SMART" id="SM00421">
    <property type="entry name" value="HTH_LUXR"/>
    <property type="match status" value="1"/>
</dbReference>
<accession>A0A4P6FA87</accession>
<keyword evidence="7" id="KW-1185">Reference proteome</keyword>
<dbReference type="InterPro" id="IPR016032">
    <property type="entry name" value="Sig_transdc_resp-reg_C-effctor"/>
</dbReference>
<dbReference type="SUPFAM" id="SSF48452">
    <property type="entry name" value="TPR-like"/>
    <property type="match status" value="1"/>
</dbReference>
<dbReference type="EMBL" id="CP035491">
    <property type="protein sequence ID" value="QAY72506.1"/>
    <property type="molecule type" value="Genomic_DNA"/>
</dbReference>
<evidence type="ECO:0000256" key="4">
    <source>
        <dbReference type="SAM" id="MobiDB-lite"/>
    </source>
</evidence>
<dbReference type="PANTHER" id="PTHR44688:SF16">
    <property type="entry name" value="DNA-BINDING TRANSCRIPTIONAL ACTIVATOR DEVR_DOSR"/>
    <property type="match status" value="1"/>
</dbReference>
<dbReference type="InterPro" id="IPR011990">
    <property type="entry name" value="TPR-like_helical_dom_sf"/>
</dbReference>
<keyword evidence="3" id="KW-0804">Transcription</keyword>
<proteinExistence type="predicted"/>
<evidence type="ECO:0000313" key="6">
    <source>
        <dbReference type="EMBL" id="QAY72506.1"/>
    </source>
</evidence>
<dbReference type="GO" id="GO:0006355">
    <property type="term" value="P:regulation of DNA-templated transcription"/>
    <property type="evidence" value="ECO:0007669"/>
    <property type="project" value="InterPro"/>
</dbReference>
<keyword evidence="1" id="KW-0805">Transcription regulation</keyword>
<organism evidence="6 7">
    <name type="scientific">Agromyces protaetiae</name>
    <dbReference type="NCBI Taxonomy" id="2509455"/>
    <lineage>
        <taxon>Bacteria</taxon>
        <taxon>Bacillati</taxon>
        <taxon>Actinomycetota</taxon>
        <taxon>Actinomycetes</taxon>
        <taxon>Micrococcales</taxon>
        <taxon>Microbacteriaceae</taxon>
        <taxon>Agromyces</taxon>
    </lineage>
</organism>
<dbReference type="PANTHER" id="PTHR44688">
    <property type="entry name" value="DNA-BINDING TRANSCRIPTIONAL ACTIVATOR DEVR_DOSR"/>
    <property type="match status" value="1"/>
</dbReference>
<dbReference type="AlphaFoldDB" id="A0A4P6FA87"/>
<feature type="domain" description="HTH luxR-type" evidence="5">
    <location>
        <begin position="482"/>
        <end position="547"/>
    </location>
</feature>
<dbReference type="Gene3D" id="1.10.10.10">
    <property type="entry name" value="Winged helix-like DNA-binding domain superfamily/Winged helix DNA-binding domain"/>
    <property type="match status" value="1"/>
</dbReference>